<proteinExistence type="predicted"/>
<gene>
    <name evidence="1" type="ORF">H9910_10300</name>
</gene>
<evidence type="ECO:0000313" key="2">
    <source>
        <dbReference type="Proteomes" id="UP000823909"/>
    </source>
</evidence>
<dbReference type="EMBL" id="DWUU01000060">
    <property type="protein sequence ID" value="HJD43366.1"/>
    <property type="molecule type" value="Genomic_DNA"/>
</dbReference>
<organism evidence="1 2">
    <name type="scientific">Candidatus Mediterraneibacter quadrami</name>
    <dbReference type="NCBI Taxonomy" id="2838684"/>
    <lineage>
        <taxon>Bacteria</taxon>
        <taxon>Bacillati</taxon>
        <taxon>Bacillota</taxon>
        <taxon>Clostridia</taxon>
        <taxon>Lachnospirales</taxon>
        <taxon>Lachnospiraceae</taxon>
        <taxon>Mediterraneibacter</taxon>
    </lineage>
</organism>
<comment type="caution">
    <text evidence="1">The sequence shown here is derived from an EMBL/GenBank/DDBJ whole genome shotgun (WGS) entry which is preliminary data.</text>
</comment>
<dbReference type="Proteomes" id="UP000823909">
    <property type="component" value="Unassembled WGS sequence"/>
</dbReference>
<reference evidence="1" key="1">
    <citation type="journal article" date="2021" name="PeerJ">
        <title>Extensive microbial diversity within the chicken gut microbiome revealed by metagenomics and culture.</title>
        <authorList>
            <person name="Gilroy R."/>
            <person name="Ravi A."/>
            <person name="Getino M."/>
            <person name="Pursley I."/>
            <person name="Horton D.L."/>
            <person name="Alikhan N.F."/>
            <person name="Baker D."/>
            <person name="Gharbi K."/>
            <person name="Hall N."/>
            <person name="Watson M."/>
            <person name="Adriaenssens E.M."/>
            <person name="Foster-Nyarko E."/>
            <person name="Jarju S."/>
            <person name="Secka A."/>
            <person name="Antonio M."/>
            <person name="Oren A."/>
            <person name="Chaudhuri R.R."/>
            <person name="La Ragione R."/>
            <person name="Hildebrand F."/>
            <person name="Pallen M.J."/>
        </authorList>
    </citation>
    <scope>NUCLEOTIDE SEQUENCE</scope>
    <source>
        <strain evidence="1">ChiBcec15-3976</strain>
    </source>
</reference>
<accession>A0A9D2U6U2</accession>
<sequence length="119" mass="12818">MTKEVRDYAVQKTHEMMEAFSCSAEAKAAGQAWLDALDTENEAAATEKYIAELEGDIMPVEMLIAFAESDGGAQVFGPEKTKEVAAHAREIQAAGAKYCDCPACAAVEAILARKDEMLK</sequence>
<protein>
    <submittedName>
        <fullName evidence="1">Molecular chaperone Hsp90</fullName>
    </submittedName>
</protein>
<reference evidence="1" key="2">
    <citation type="submission" date="2021-04" db="EMBL/GenBank/DDBJ databases">
        <authorList>
            <person name="Gilroy R."/>
        </authorList>
    </citation>
    <scope>NUCLEOTIDE SEQUENCE</scope>
    <source>
        <strain evidence="1">ChiBcec15-3976</strain>
    </source>
</reference>
<dbReference type="AlphaFoldDB" id="A0A9D2U6U2"/>
<evidence type="ECO:0000313" key="1">
    <source>
        <dbReference type="EMBL" id="HJD43366.1"/>
    </source>
</evidence>
<name>A0A9D2U6U2_9FIRM</name>